<dbReference type="RefSeq" id="WP_198462353.1">
    <property type="nucleotide sequence ID" value="NZ_JABBCQ020000033.1"/>
</dbReference>
<evidence type="ECO:0000313" key="1">
    <source>
        <dbReference type="EMBL" id="MBI1627011.1"/>
    </source>
</evidence>
<reference evidence="1" key="1">
    <citation type="submission" date="2020-12" db="EMBL/GenBank/DDBJ databases">
        <title>Comamonas sp. nov., isolated from stream water.</title>
        <authorList>
            <person name="Park K.-H."/>
        </authorList>
    </citation>
    <scope>NUCLEOTIDE SEQUENCE</scope>
    <source>
        <strain evidence="1">EJ-4</strain>
    </source>
</reference>
<evidence type="ECO:0000313" key="2">
    <source>
        <dbReference type="Proteomes" id="UP000530032"/>
    </source>
</evidence>
<sequence length="167" mass="18158">MNGTRTLKLVVLAVATVLLAGGAWQAQSGLKRLSSERQQSAVLRQSLDDARNLMPEVQTRERLVHSLNEVAREVNRLGFDPARWGERKLRRPLGAASRVDASEFLGELGRGGPDSIFVADLFDIATASPETGLFQQPQPGDMGLTLGVSGTLYFQTVSVAQPPRMFP</sequence>
<comment type="caution">
    <text evidence="1">The sequence shown here is derived from an EMBL/GenBank/DDBJ whole genome shotgun (WGS) entry which is preliminary data.</text>
</comment>
<dbReference type="AlphaFoldDB" id="A0A843B865"/>
<keyword evidence="2" id="KW-1185">Reference proteome</keyword>
<gene>
    <name evidence="1" type="ORF">HF327_021300</name>
</gene>
<dbReference type="Proteomes" id="UP000530032">
    <property type="component" value="Unassembled WGS sequence"/>
</dbReference>
<accession>A0A843B865</accession>
<organism evidence="1 2">
    <name type="scientific">Comamonas suwonensis</name>
    <dbReference type="NCBI Taxonomy" id="2606214"/>
    <lineage>
        <taxon>Bacteria</taxon>
        <taxon>Pseudomonadati</taxon>
        <taxon>Pseudomonadota</taxon>
        <taxon>Betaproteobacteria</taxon>
        <taxon>Burkholderiales</taxon>
        <taxon>Comamonadaceae</taxon>
        <taxon>Comamonas</taxon>
    </lineage>
</organism>
<dbReference type="EMBL" id="JABBCQ020000033">
    <property type="protein sequence ID" value="MBI1627011.1"/>
    <property type="molecule type" value="Genomic_DNA"/>
</dbReference>
<name>A0A843B865_9BURK</name>
<proteinExistence type="predicted"/>
<protein>
    <submittedName>
        <fullName evidence="1">Uncharacterized protein</fullName>
    </submittedName>
</protein>